<evidence type="ECO:0000313" key="7">
    <source>
        <dbReference type="EnsemblMetazoa" id="ACOM031606-PA.1"/>
    </source>
</evidence>
<evidence type="ECO:0000256" key="3">
    <source>
        <dbReference type="ARBA" id="ARBA00022692"/>
    </source>
</evidence>
<keyword evidence="2" id="KW-1003">Cell membrane</keyword>
<feature type="transmembrane region" description="Helical" evidence="6">
    <location>
        <begin position="62"/>
        <end position="81"/>
    </location>
</feature>
<evidence type="ECO:0000256" key="5">
    <source>
        <dbReference type="ARBA" id="ARBA00023136"/>
    </source>
</evidence>
<feature type="transmembrane region" description="Helical" evidence="6">
    <location>
        <begin position="517"/>
        <end position="537"/>
    </location>
</feature>
<accession>A0A8W7PH47</accession>
<dbReference type="InterPro" id="IPR013604">
    <property type="entry name" value="7TM_chemorcpt"/>
</dbReference>
<feature type="transmembrane region" description="Helical" evidence="6">
    <location>
        <begin position="356"/>
        <end position="378"/>
    </location>
</feature>
<keyword evidence="3 6" id="KW-0812">Transmembrane</keyword>
<feature type="transmembrane region" description="Helical" evidence="6">
    <location>
        <begin position="318"/>
        <end position="335"/>
    </location>
</feature>
<dbReference type="Proteomes" id="UP000075882">
    <property type="component" value="Unassembled WGS sequence"/>
</dbReference>
<keyword evidence="5 6" id="KW-0472">Membrane</keyword>
<dbReference type="EnsemblMetazoa" id="ACOM031606-RA">
    <property type="protein sequence ID" value="ACOM031606-PA.1"/>
    <property type="gene ID" value="ACOM031606"/>
</dbReference>
<evidence type="ECO:0000256" key="2">
    <source>
        <dbReference type="ARBA" id="ARBA00022475"/>
    </source>
</evidence>
<evidence type="ECO:0000256" key="6">
    <source>
        <dbReference type="SAM" id="Phobius"/>
    </source>
</evidence>
<feature type="transmembrane region" description="Helical" evidence="6">
    <location>
        <begin position="761"/>
        <end position="778"/>
    </location>
</feature>
<proteinExistence type="predicted"/>
<feature type="transmembrane region" description="Helical" evidence="6">
    <location>
        <begin position="96"/>
        <end position="116"/>
    </location>
</feature>
<feature type="transmembrane region" description="Helical" evidence="6">
    <location>
        <begin position="483"/>
        <end position="505"/>
    </location>
</feature>
<reference evidence="7" key="1">
    <citation type="submission" date="2022-08" db="UniProtKB">
        <authorList>
            <consortium name="EnsemblMetazoa"/>
        </authorList>
    </citation>
    <scope>IDENTIFICATION</scope>
</reference>
<dbReference type="Pfam" id="PF08395">
    <property type="entry name" value="7tm_7"/>
    <property type="match status" value="2"/>
</dbReference>
<feature type="transmembrane region" description="Helical" evidence="6">
    <location>
        <begin position="180"/>
        <end position="213"/>
    </location>
</feature>
<dbReference type="GO" id="GO:0050909">
    <property type="term" value="P:sensory perception of taste"/>
    <property type="evidence" value="ECO:0007669"/>
    <property type="project" value="InterPro"/>
</dbReference>
<dbReference type="AlphaFoldDB" id="A0A8W7PH47"/>
<dbReference type="GO" id="GO:0005886">
    <property type="term" value="C:plasma membrane"/>
    <property type="evidence" value="ECO:0007669"/>
    <property type="project" value="UniProtKB-SubCell"/>
</dbReference>
<sequence length="831" mass="95595">MSRIRTENRAHFRALLMDTFRPAIILSQWSCTAPYPLDPYQRATRNYQAKCSRLVALLRRTLSLLLFTLILAAPFLLYHLYSGQIYAYTIPLSVKLMYYVQTAIQTSTMGYILLVYQFRTNFHRFYFDRLVGVLEQFGRTDIDIRLGALQTNIRRLLPIIPLHITLVLAAYILHDQSWGVLAKIVIFLATQMMATSLTLLYLTIFGTVSVLLLQMNDTLEGILMGPIRDQNTDKSAAYFTTPVRLTRDDDRTIEKIRLLQLQLLQIVRRTNGGEYGRLVIMILLATFIYLNTELLQLYQGVKAGAFTFDVIGSKVLNSAQKILMLFLFAYPNRMIQTQTNRFITQTTLFLEKAHEAYGMISIDMTLILMVLLTTFIFLNTELLQLYQGIKASAFTFDVIGAKLTNSALKFGMMVAYAIANRTIQTQDRIDPRRTYGKHTTISYIMLQEGKERETSPLDVATIVRLSTMHMALMRLARAANKHFGVLMLIIVLSTFIQINMLLLELYHNISHPVMPEYCLWVLFLHAIVHFTFFFVIATSNHAIQQENERTMLLLHEFKCSWSSEQNMTVPIFIVILYYIVSILQTLTTGNMMIGCEQRRVEYEGYFEEVLHLMKETAHQPDCKTTIWYRNVTKVLLALYCIASLTVPIVMTTILWDIATIPYVMAQTVPFVVSSLILNQYFCVFVHLTSILRKMNERLARFLNMLPGSATEPPVQLRGKPLIYNVLGESLKMESSRLDQLEQLRLLHVRTVQTAGSLSEKFGIVIILIVIAAFASVNIELLEFYQSIKLGTLTPTTIFMKFLYAASKFSFYFLIAYPNRLIQQEVMIDFEK</sequence>
<feature type="transmembrane region" description="Helical" evidence="6">
    <location>
        <begin position="636"/>
        <end position="658"/>
    </location>
</feature>
<organism evidence="7">
    <name type="scientific">Anopheles coluzzii</name>
    <name type="common">African malaria mosquito</name>
    <dbReference type="NCBI Taxonomy" id="1518534"/>
    <lineage>
        <taxon>Eukaryota</taxon>
        <taxon>Metazoa</taxon>
        <taxon>Ecdysozoa</taxon>
        <taxon>Arthropoda</taxon>
        <taxon>Hexapoda</taxon>
        <taxon>Insecta</taxon>
        <taxon>Pterygota</taxon>
        <taxon>Neoptera</taxon>
        <taxon>Endopterygota</taxon>
        <taxon>Diptera</taxon>
        <taxon>Nematocera</taxon>
        <taxon>Culicoidea</taxon>
        <taxon>Culicidae</taxon>
        <taxon>Anophelinae</taxon>
        <taxon>Anopheles</taxon>
    </lineage>
</organism>
<feature type="transmembrane region" description="Helical" evidence="6">
    <location>
        <begin position="571"/>
        <end position="593"/>
    </location>
</feature>
<keyword evidence="4 6" id="KW-1133">Transmembrane helix</keyword>
<feature type="transmembrane region" description="Helical" evidence="6">
    <location>
        <begin position="798"/>
        <end position="816"/>
    </location>
</feature>
<feature type="transmembrane region" description="Helical" evidence="6">
    <location>
        <begin position="156"/>
        <end position="174"/>
    </location>
</feature>
<protein>
    <recommendedName>
        <fullName evidence="8">Gustatory receptor</fullName>
    </recommendedName>
</protein>
<evidence type="ECO:0008006" key="8">
    <source>
        <dbReference type="Google" id="ProtNLM"/>
    </source>
</evidence>
<feature type="transmembrane region" description="Helical" evidence="6">
    <location>
        <begin position="670"/>
        <end position="691"/>
    </location>
</feature>
<comment type="subcellular location">
    <subcellularLocation>
        <location evidence="1">Cell membrane</location>
        <topology evidence="1">Multi-pass membrane protein</topology>
    </subcellularLocation>
</comment>
<feature type="transmembrane region" description="Helical" evidence="6">
    <location>
        <begin position="278"/>
        <end position="298"/>
    </location>
</feature>
<evidence type="ECO:0000256" key="1">
    <source>
        <dbReference type="ARBA" id="ARBA00004651"/>
    </source>
</evidence>
<name>A0A8W7PH47_ANOCL</name>
<evidence type="ECO:0000256" key="4">
    <source>
        <dbReference type="ARBA" id="ARBA00022989"/>
    </source>
</evidence>